<dbReference type="Proteomes" id="UP000502260">
    <property type="component" value="Chromosome"/>
</dbReference>
<evidence type="ECO:0000313" key="2">
    <source>
        <dbReference type="Proteomes" id="UP000502260"/>
    </source>
</evidence>
<gene>
    <name evidence="1" type="ORF">SKTS_14370</name>
</gene>
<reference evidence="2" key="1">
    <citation type="submission" date="2020-03" db="EMBL/GenBank/DDBJ databases">
        <title>Complete genome sequence of sulfur-oxidizing bacterium skT11.</title>
        <authorList>
            <person name="Kanda M."/>
            <person name="Kojima H."/>
            <person name="Fukui M."/>
        </authorList>
    </citation>
    <scope>NUCLEOTIDE SEQUENCE [LARGE SCALE GENOMIC DNA]</scope>
    <source>
        <strain evidence="2">skT11</strain>
    </source>
</reference>
<organism evidence="1 2">
    <name type="scientific">Sulfurimicrobium lacus</name>
    <dbReference type="NCBI Taxonomy" id="2715678"/>
    <lineage>
        <taxon>Bacteria</taxon>
        <taxon>Pseudomonadati</taxon>
        <taxon>Pseudomonadota</taxon>
        <taxon>Betaproteobacteria</taxon>
        <taxon>Nitrosomonadales</taxon>
        <taxon>Sulfuricellaceae</taxon>
        <taxon>Sulfurimicrobium</taxon>
    </lineage>
</organism>
<dbReference type="EMBL" id="AP022853">
    <property type="protein sequence ID" value="BCB26551.1"/>
    <property type="molecule type" value="Genomic_DNA"/>
</dbReference>
<evidence type="ECO:0000313" key="1">
    <source>
        <dbReference type="EMBL" id="BCB26551.1"/>
    </source>
</evidence>
<proteinExistence type="predicted"/>
<name>A0A6F8VBN0_9PROT</name>
<protein>
    <submittedName>
        <fullName evidence="1">Uncharacterized protein</fullName>
    </submittedName>
</protein>
<dbReference type="KEGG" id="slac:SKTS_14370"/>
<dbReference type="AlphaFoldDB" id="A0A6F8VBN0"/>
<sequence length="76" mass="8393">MMQVIWLGGGGDPYQLGAHIVAALLNAVKGLTPTLTEAQVLNIFNEWNLHGYFEPTAGVKWYEADIVDYLKSTMPL</sequence>
<accession>A0A6F8VBN0</accession>
<keyword evidence="2" id="KW-1185">Reference proteome</keyword>